<dbReference type="EMBL" id="HM242243">
    <property type="protein sequence ID" value="ADJ53192.1"/>
    <property type="molecule type" value="Genomic_DNA"/>
</dbReference>
<evidence type="ECO:0000313" key="1">
    <source>
        <dbReference type="EMBL" id="ADJ53192.1"/>
    </source>
</evidence>
<dbReference type="Proteomes" id="UP000000331">
    <property type="component" value="Segment"/>
</dbReference>
<dbReference type="Gene3D" id="3.60.21.10">
    <property type="match status" value="1"/>
</dbReference>
<reference evidence="1 2" key="1">
    <citation type="journal article" date="2010" name="J. Bacteriol.">
        <title>Brochothrix thermosphacta bacteriophages feature heterogeneous and highly mosaic genomes and utilize unique prophage insertion sites.</title>
        <authorList>
            <person name="Kilcher S."/>
            <person name="Loessner M.J."/>
            <person name="Klumpp J."/>
        </authorList>
    </citation>
    <scope>NUCLEOTIDE SEQUENCE [LARGE SCALE GENOMIC DNA]</scope>
</reference>
<keyword evidence="2" id="KW-1185">Reference proteome</keyword>
<dbReference type="SUPFAM" id="SSF56300">
    <property type="entry name" value="Metallo-dependent phosphatases"/>
    <property type="match status" value="1"/>
</dbReference>
<dbReference type="GeneID" id="10359188"/>
<dbReference type="RefSeq" id="YP_004301491.1">
    <property type="nucleotide sequence ID" value="NC_015253.1"/>
</dbReference>
<name>D9J0V5_9CAUD</name>
<organism evidence="1 2">
    <name type="scientific">Brochothrix phage A9</name>
    <dbReference type="NCBI Taxonomy" id="857312"/>
    <lineage>
        <taxon>Viruses</taxon>
        <taxon>Duplodnaviria</taxon>
        <taxon>Heunggongvirae</taxon>
        <taxon>Uroviricota</taxon>
        <taxon>Caudoviricetes</taxon>
        <taxon>Herelleviridae</taxon>
        <taxon>Klumppvirus</taxon>
        <taxon>Klumppvirus A9</taxon>
    </lineage>
</organism>
<evidence type="ECO:0000313" key="2">
    <source>
        <dbReference type="Proteomes" id="UP000000331"/>
    </source>
</evidence>
<protein>
    <submittedName>
        <fullName evidence="1">Gp157</fullName>
    </submittedName>
</protein>
<dbReference type="InterPro" id="IPR029052">
    <property type="entry name" value="Metallo-depent_PP-like"/>
</dbReference>
<accession>D9J0V5</accession>
<dbReference type="KEGG" id="vg:10359188"/>
<sequence length="434" mass="48823">MTKHYSEEQKLKDIKRIKESDDIYSIYAVIFGEVARATGTIPLVRVNKVLRELGYEPMKRADISYVVGMIKGDEALNRIYEQTWASELTISIVPNASGKVGAVSPKEMYDIVSPTFIDNYSARTSINEFRRWQKRGAQQILMSNGVQEAILEVFSDYKLPEVPKAKTELGKNTLVVTPSDWHVGALIRGVEGNSYNFDVFNERMQEYISEVHATALDPSADIGEIVLVHLGDFIEGVDMRNVNQSFDAEFSATKQIALALRAYVEMVHTLSYLGIPMIVGAIGGNHDRYTANKKEAIYNDNIAYNIVDTLILLSDTGMFGEHVTVVDNREDVYSLTINSRNKNILFRHGDFEAKNGVKITKHIKTEVIDYLFLGHYHSITINQEDYARFAITVGSIMGHNTYSKQLSLPSTEASQMMTVLTAKSMIPIPVFFDM</sequence>
<dbReference type="OrthoDB" id="2564at10239"/>
<proteinExistence type="predicted"/>